<accession>A0AAC8W0S5</accession>
<comment type="similarity">
    <text evidence="2">Belongs to the bacterial solute-binding protein 8 family.</text>
</comment>
<proteinExistence type="inferred from homology"/>
<dbReference type="Gene3D" id="3.40.50.1980">
    <property type="entry name" value="Nitrogenase molybdenum iron protein domain"/>
    <property type="match status" value="2"/>
</dbReference>
<dbReference type="RefSeq" id="WP_045582881.1">
    <property type="nucleotide sequence ID" value="NZ_CP012402.1"/>
</dbReference>
<feature type="domain" description="Fe/B12 periplasmic-binding" evidence="6">
    <location>
        <begin position="57"/>
        <end position="318"/>
    </location>
</feature>
<dbReference type="GO" id="GO:0030288">
    <property type="term" value="C:outer membrane-bounded periplasmic space"/>
    <property type="evidence" value="ECO:0007669"/>
    <property type="project" value="TreeGrafter"/>
</dbReference>
<dbReference type="PANTHER" id="PTHR30532">
    <property type="entry name" value="IRON III DICITRATE-BINDING PERIPLASMIC PROTEIN"/>
    <property type="match status" value="1"/>
</dbReference>
<evidence type="ECO:0000256" key="1">
    <source>
        <dbReference type="ARBA" id="ARBA00004196"/>
    </source>
</evidence>
<dbReference type="CDD" id="cd01140">
    <property type="entry name" value="FatB"/>
    <property type="match status" value="1"/>
</dbReference>
<dbReference type="AlphaFoldDB" id="A0AAC8W0S5"/>
<dbReference type="KEGG" id="ati:AL072_18220"/>
<dbReference type="Proteomes" id="UP000069935">
    <property type="component" value="Chromosome 2"/>
</dbReference>
<dbReference type="InterPro" id="IPR033870">
    <property type="entry name" value="FatB"/>
</dbReference>
<keyword evidence="4" id="KW-0410">Iron transport</keyword>
<dbReference type="InterPro" id="IPR006311">
    <property type="entry name" value="TAT_signal"/>
</dbReference>
<evidence type="ECO:0000313" key="7">
    <source>
        <dbReference type="EMBL" id="ALG72897.1"/>
    </source>
</evidence>
<dbReference type="PROSITE" id="PS51318">
    <property type="entry name" value="TAT"/>
    <property type="match status" value="1"/>
</dbReference>
<name>A0AAC8W0S5_9PROT</name>
<dbReference type="InterPro" id="IPR051313">
    <property type="entry name" value="Bact_iron-sidero_bind"/>
</dbReference>
<reference evidence="8" key="1">
    <citation type="submission" date="2015-08" db="EMBL/GenBank/DDBJ databases">
        <title>Complete Genome Sequence of Azospirillum thiophilum BV-S.</title>
        <authorList>
            <person name="Fomenkov A."/>
            <person name="Vincze T."/>
            <person name="Grabovich M."/>
            <person name="Dubinina G."/>
            <person name="Orlova M."/>
            <person name="Belousova E."/>
            <person name="Roberts R.J."/>
        </authorList>
    </citation>
    <scope>NUCLEOTIDE SEQUENCE [LARGE SCALE GENOMIC DNA]</scope>
    <source>
        <strain evidence="8">BV-S</strain>
    </source>
</reference>
<dbReference type="SUPFAM" id="SSF53807">
    <property type="entry name" value="Helical backbone' metal receptor"/>
    <property type="match status" value="1"/>
</dbReference>
<evidence type="ECO:0000256" key="4">
    <source>
        <dbReference type="ARBA" id="ARBA00022496"/>
    </source>
</evidence>
<protein>
    <submittedName>
        <fullName evidence="7">Iron ABC transporter substrate-binding protein</fullName>
    </submittedName>
</protein>
<sequence>MTIVTRRRDLLTAGLAIGFAGLTPLAMPRLAAAQTAATPGTVRHARGETRLAKAVGKVLCFDMASLDTLDVLGVPVAGAPTGLKPSHLARYDGPDYARIGTLFEPDYEAVNAADPDLIIVGGRSAPKYAELSAIAPTIDMTVKTERFIDSALDNAGTLGRIFGKDAEVKARADRLRASIADLRTVAAGAGRGLLVLTTGGKLSAYGPGSRFGVLHTEYGIVPAADGLDTANHGQAINFEFILQTNPDWLFVIDRDSAIGREGQSARQLLDNDIVRRTTAWQKGQVAYLDAANWYLIGGGLNALQKDVDGIEAALTGKA</sequence>
<evidence type="ECO:0000313" key="8">
    <source>
        <dbReference type="Proteomes" id="UP000069935"/>
    </source>
</evidence>
<dbReference type="Pfam" id="PF01497">
    <property type="entry name" value="Peripla_BP_2"/>
    <property type="match status" value="1"/>
</dbReference>
<gene>
    <name evidence="7" type="ORF">AL072_18220</name>
</gene>
<evidence type="ECO:0000256" key="2">
    <source>
        <dbReference type="ARBA" id="ARBA00008814"/>
    </source>
</evidence>
<keyword evidence="4" id="KW-0408">Iron</keyword>
<dbReference type="GO" id="GO:1901678">
    <property type="term" value="P:iron coordination entity transport"/>
    <property type="evidence" value="ECO:0007669"/>
    <property type="project" value="UniProtKB-ARBA"/>
</dbReference>
<dbReference type="EMBL" id="CP012402">
    <property type="protein sequence ID" value="ALG72897.1"/>
    <property type="molecule type" value="Genomic_DNA"/>
</dbReference>
<dbReference type="PANTHER" id="PTHR30532:SF28">
    <property type="entry name" value="PETROBACTIN-BINDING PROTEIN YCLQ"/>
    <property type="match status" value="1"/>
</dbReference>
<comment type="subcellular location">
    <subcellularLocation>
        <location evidence="1">Cell envelope</location>
    </subcellularLocation>
</comment>
<keyword evidence="3" id="KW-0813">Transport</keyword>
<keyword evidence="8" id="KW-1185">Reference proteome</keyword>
<dbReference type="InterPro" id="IPR002491">
    <property type="entry name" value="ABC_transptr_periplasmic_BD"/>
</dbReference>
<evidence type="ECO:0000259" key="6">
    <source>
        <dbReference type="PROSITE" id="PS50983"/>
    </source>
</evidence>
<dbReference type="PROSITE" id="PS50983">
    <property type="entry name" value="FE_B12_PBP"/>
    <property type="match status" value="1"/>
</dbReference>
<evidence type="ECO:0000256" key="3">
    <source>
        <dbReference type="ARBA" id="ARBA00022448"/>
    </source>
</evidence>
<keyword evidence="5" id="KW-0732">Signal</keyword>
<reference evidence="7 8" key="2">
    <citation type="journal article" date="2016" name="Genome Announc.">
        <title>Complete Genome Sequence of a Strain of Azospirillum thiophilum Isolated from a Sulfide Spring.</title>
        <authorList>
            <person name="Fomenkov A."/>
            <person name="Vincze T."/>
            <person name="Grabovich M."/>
            <person name="Anton B.P."/>
            <person name="Dubinina G."/>
            <person name="Orlova M."/>
            <person name="Belousova E."/>
            <person name="Roberts R.J."/>
        </authorList>
    </citation>
    <scope>NUCLEOTIDE SEQUENCE [LARGE SCALE GENOMIC DNA]</scope>
    <source>
        <strain evidence="7 8">BV-S</strain>
    </source>
</reference>
<keyword evidence="4" id="KW-0406">Ion transport</keyword>
<evidence type="ECO:0000256" key="5">
    <source>
        <dbReference type="ARBA" id="ARBA00022729"/>
    </source>
</evidence>
<organism evidence="7 8">
    <name type="scientific">Azospirillum thiophilum</name>
    <dbReference type="NCBI Taxonomy" id="528244"/>
    <lineage>
        <taxon>Bacteria</taxon>
        <taxon>Pseudomonadati</taxon>
        <taxon>Pseudomonadota</taxon>
        <taxon>Alphaproteobacteria</taxon>
        <taxon>Rhodospirillales</taxon>
        <taxon>Azospirillaceae</taxon>
        <taxon>Azospirillum</taxon>
    </lineage>
</organism>